<dbReference type="GO" id="GO:0005524">
    <property type="term" value="F:ATP binding"/>
    <property type="evidence" value="ECO:0007669"/>
    <property type="project" value="UniProtKB-KW"/>
</dbReference>
<keyword evidence="4" id="KW-0227">DNA damage</keyword>
<dbReference type="GO" id="GO:0042148">
    <property type="term" value="P:DNA strand invasion"/>
    <property type="evidence" value="ECO:0000318"/>
    <property type="project" value="GO_Central"/>
</dbReference>
<dbReference type="InParanoid" id="H2XTM5"/>
<name>H2XTM5_CIOIN</name>
<dbReference type="GO" id="GO:0003697">
    <property type="term" value="F:single-stranded DNA binding"/>
    <property type="evidence" value="ECO:0000318"/>
    <property type="project" value="GO_Central"/>
</dbReference>
<evidence type="ECO:0000256" key="3">
    <source>
        <dbReference type="ARBA" id="ARBA00022741"/>
    </source>
</evidence>
<dbReference type="SMART" id="SM00382">
    <property type="entry name" value="AAA"/>
    <property type="match status" value="1"/>
</dbReference>
<dbReference type="PROSITE" id="PS50162">
    <property type="entry name" value="RECA_2"/>
    <property type="match status" value="1"/>
</dbReference>
<protein>
    <recommendedName>
        <fullName evidence="11">DNA repair protein</fullName>
    </recommendedName>
</protein>
<dbReference type="HOGENOM" id="CLU_058452_0_0_1"/>
<keyword evidence="3" id="KW-0547">Nucleotide-binding</keyword>
<evidence type="ECO:0000256" key="9">
    <source>
        <dbReference type="ARBA" id="ARBA00023242"/>
    </source>
</evidence>
<evidence type="ECO:0000256" key="4">
    <source>
        <dbReference type="ARBA" id="ARBA00022763"/>
    </source>
</evidence>
<dbReference type="FunCoup" id="H2XTM5">
    <property type="interactions" value="1"/>
</dbReference>
<dbReference type="InterPro" id="IPR047323">
    <property type="entry name" value="Rad51D_C"/>
</dbReference>
<dbReference type="Pfam" id="PF08423">
    <property type="entry name" value="Rad51"/>
    <property type="match status" value="1"/>
</dbReference>
<dbReference type="CDD" id="cd19489">
    <property type="entry name" value="Rad51D"/>
    <property type="match status" value="1"/>
</dbReference>
<accession>A0A1W2WBA0</accession>
<evidence type="ECO:0000259" key="12">
    <source>
        <dbReference type="PROSITE" id="PS50162"/>
    </source>
</evidence>
<dbReference type="InterPro" id="IPR048943">
    <property type="entry name" value="RAD51D_N"/>
</dbReference>
<evidence type="ECO:0000256" key="6">
    <source>
        <dbReference type="ARBA" id="ARBA00023125"/>
    </source>
</evidence>
<dbReference type="InterPro" id="IPR013632">
    <property type="entry name" value="Rad51_C"/>
</dbReference>
<dbReference type="InterPro" id="IPR027417">
    <property type="entry name" value="P-loop_NTPase"/>
</dbReference>
<evidence type="ECO:0000256" key="10">
    <source>
        <dbReference type="ARBA" id="ARBA00056000"/>
    </source>
</evidence>
<dbReference type="GO" id="GO:0140664">
    <property type="term" value="F:ATP-dependent DNA damage sensor activity"/>
    <property type="evidence" value="ECO:0007669"/>
    <property type="project" value="InterPro"/>
</dbReference>
<dbReference type="PANTHER" id="PTHR46457">
    <property type="entry name" value="DNA REPAIR PROTEIN RAD51 HOMOLOG 4"/>
    <property type="match status" value="1"/>
</dbReference>
<dbReference type="Ensembl" id="ENSCINT00000033341.1">
    <property type="protein sequence ID" value="ENSCINP00000033009.1"/>
    <property type="gene ID" value="ENSCING00000019579.1"/>
</dbReference>
<comment type="similarity">
    <text evidence="2 11">Belongs to the RecA family. RAD51 subfamily.</text>
</comment>
<evidence type="ECO:0000256" key="5">
    <source>
        <dbReference type="ARBA" id="ARBA00022840"/>
    </source>
</evidence>
<dbReference type="RefSeq" id="XP_002128226.1">
    <property type="nucleotide sequence ID" value="XM_002128190.4"/>
</dbReference>
<dbReference type="InterPro" id="IPR051988">
    <property type="entry name" value="HRR_RAD51_Paralog"/>
</dbReference>
<dbReference type="OrthoDB" id="336321at2759"/>
<dbReference type="InterPro" id="IPR016467">
    <property type="entry name" value="DNA_recomb/repair_RecA-like"/>
</dbReference>
<dbReference type="GO" id="GO:0007131">
    <property type="term" value="P:reciprocal meiotic recombination"/>
    <property type="evidence" value="ECO:0000318"/>
    <property type="project" value="GO_Central"/>
</dbReference>
<dbReference type="OMA" id="CGETREL"/>
<evidence type="ECO:0000256" key="8">
    <source>
        <dbReference type="ARBA" id="ARBA00023204"/>
    </source>
</evidence>
<dbReference type="PANTHER" id="PTHR46457:SF1">
    <property type="entry name" value="DNA REPAIR PROTEIN RAD51 HOMOLOG 4"/>
    <property type="match status" value="1"/>
</dbReference>
<keyword evidence="8" id="KW-0234">DNA repair</keyword>
<reference evidence="13" key="4">
    <citation type="submission" date="2025-09" db="UniProtKB">
        <authorList>
            <consortium name="Ensembl"/>
        </authorList>
    </citation>
    <scope>IDENTIFICATION</scope>
</reference>
<sequence length="328" mass="35619">MPSLLAGLCPALTQDVIVKLESKGIKEVLDFVAIDPERITAMCGIPYKKVMSIRRVLLAQYSSFPVNGLDLFHETMGTLAVLPTGCESLDDLLDAGIYTGEVTEIVGPSSSGKTQLCETFAVNVAASFDQNVIYIDTAGGFSAVRVGEIFKKRFSSHNTSATLSRIRVSRCFEVSELRETLDLVRRKMSAQDETFFSSLKVVIIDSVTSLLSTVLYNGTFVEGMASLQSIGRQLNALAKDFALAVVITNDMVTGPQDKTGQFSRKPALGRVWTFVPSVRVQLQPHIAPCLHHVGVNKILARLTKSTRCGYRATSCVITSSGIESEKPS</sequence>
<dbReference type="GO" id="GO:0008094">
    <property type="term" value="F:ATP-dependent activity, acting on DNA"/>
    <property type="evidence" value="ECO:0000318"/>
    <property type="project" value="GO_Central"/>
</dbReference>
<dbReference type="Pfam" id="PF21794">
    <property type="entry name" value="RAD51D_N"/>
    <property type="match status" value="1"/>
</dbReference>
<dbReference type="GO" id="GO:0000723">
    <property type="term" value="P:telomere maintenance"/>
    <property type="evidence" value="ECO:0000318"/>
    <property type="project" value="GO_Central"/>
</dbReference>
<organism evidence="13 14">
    <name type="scientific">Ciona intestinalis</name>
    <name type="common">Transparent sea squirt</name>
    <name type="synonym">Ascidia intestinalis</name>
    <dbReference type="NCBI Taxonomy" id="7719"/>
    <lineage>
        <taxon>Eukaryota</taxon>
        <taxon>Metazoa</taxon>
        <taxon>Chordata</taxon>
        <taxon>Tunicata</taxon>
        <taxon>Ascidiacea</taxon>
        <taxon>Phlebobranchia</taxon>
        <taxon>Cionidae</taxon>
        <taxon>Ciona</taxon>
    </lineage>
</organism>
<evidence type="ECO:0000256" key="7">
    <source>
        <dbReference type="ARBA" id="ARBA00023172"/>
    </source>
</evidence>
<keyword evidence="14" id="KW-1185">Reference proteome</keyword>
<dbReference type="GO" id="GO:0033063">
    <property type="term" value="C:Rad51B-Rad51C-Rad51D-XRCC2 complex"/>
    <property type="evidence" value="ECO:0000318"/>
    <property type="project" value="GO_Central"/>
</dbReference>
<evidence type="ECO:0000256" key="2">
    <source>
        <dbReference type="ARBA" id="ARBA00007095"/>
    </source>
</evidence>
<gene>
    <name evidence="13" type="primary">LOC100181925</name>
</gene>
<dbReference type="EMBL" id="EAAA01000668">
    <property type="status" value="NOT_ANNOTATED_CDS"/>
    <property type="molecule type" value="Genomic_DNA"/>
</dbReference>
<comment type="function">
    <text evidence="10 11">Involved in the homologous recombination repair (HRR) pathway of double-stranded DNA breaks arising during DNA replication or induced by DNA-damaging agents.</text>
</comment>
<dbReference type="AlphaFoldDB" id="H2XTM5"/>
<dbReference type="Gene3D" id="3.40.50.300">
    <property type="entry name" value="P-loop containing nucleotide triphosphate hydrolases"/>
    <property type="match status" value="1"/>
</dbReference>
<keyword evidence="5" id="KW-0067">ATP-binding</keyword>
<dbReference type="KEGG" id="cin:100181925"/>
<dbReference type="GeneID" id="100181925"/>
<dbReference type="FunFam" id="3.40.50.300:FF:001665">
    <property type="entry name" value="DNA repair protein RAD51 4"/>
    <property type="match status" value="1"/>
</dbReference>
<evidence type="ECO:0000256" key="11">
    <source>
        <dbReference type="PIRNR" id="PIRNR005856"/>
    </source>
</evidence>
<dbReference type="GO" id="GO:0000724">
    <property type="term" value="P:double-strand break repair via homologous recombination"/>
    <property type="evidence" value="ECO:0000318"/>
    <property type="project" value="GO_Central"/>
</dbReference>
<dbReference type="InterPro" id="IPR020588">
    <property type="entry name" value="RecA_ATP-bd"/>
</dbReference>
<reference evidence="13" key="2">
    <citation type="journal article" date="2008" name="Genome Biol.">
        <title>Improved genome assembly and evidence-based global gene model set for the chordate Ciona intestinalis: new insight into intron and operon populations.</title>
        <authorList>
            <person name="Satou Y."/>
            <person name="Mineta K."/>
            <person name="Ogasawara M."/>
            <person name="Sasakura Y."/>
            <person name="Shoguchi E."/>
            <person name="Ueno K."/>
            <person name="Yamada L."/>
            <person name="Matsumoto J."/>
            <person name="Wasserscheid J."/>
            <person name="Dewar K."/>
            <person name="Wiley G.B."/>
            <person name="Macmil S.L."/>
            <person name="Roe B.A."/>
            <person name="Zeller R.W."/>
            <person name="Hastings K.E."/>
            <person name="Lemaire P."/>
            <person name="Lindquist E."/>
            <person name="Endo T."/>
            <person name="Hotta K."/>
            <person name="Inaba K."/>
        </authorList>
    </citation>
    <scope>NUCLEOTIDE SEQUENCE [LARGE SCALE GENOMIC DNA]</scope>
    <source>
        <strain evidence="13">wild type</strain>
    </source>
</reference>
<dbReference type="SUPFAM" id="SSF52540">
    <property type="entry name" value="P-loop containing nucleoside triphosphate hydrolases"/>
    <property type="match status" value="1"/>
</dbReference>
<dbReference type="PIRSF" id="PIRSF005856">
    <property type="entry name" value="Rad51"/>
    <property type="match status" value="1"/>
</dbReference>
<proteinExistence type="inferred from homology"/>
<accession>H2XTM5</accession>
<feature type="domain" description="RecA family profile 1" evidence="12">
    <location>
        <begin position="78"/>
        <end position="251"/>
    </location>
</feature>
<dbReference type="GO" id="GO:0005815">
    <property type="term" value="C:microtubule organizing center"/>
    <property type="evidence" value="ECO:0000318"/>
    <property type="project" value="GO_Central"/>
</dbReference>
<keyword evidence="7" id="KW-0233">DNA recombination</keyword>
<dbReference type="GO" id="GO:0005657">
    <property type="term" value="C:replication fork"/>
    <property type="evidence" value="ECO:0000318"/>
    <property type="project" value="GO_Central"/>
</dbReference>
<evidence type="ECO:0000313" key="13">
    <source>
        <dbReference type="Ensembl" id="ENSCINP00000033009.1"/>
    </source>
</evidence>
<dbReference type="Proteomes" id="UP000008144">
    <property type="component" value="Chromosome 11"/>
</dbReference>
<reference evidence="14" key="1">
    <citation type="journal article" date="2002" name="Science">
        <title>The draft genome of Ciona intestinalis: insights into chordate and vertebrate origins.</title>
        <authorList>
            <person name="Dehal P."/>
            <person name="Satou Y."/>
            <person name="Campbell R.K."/>
            <person name="Chapman J."/>
            <person name="Degnan B."/>
            <person name="De Tomaso A."/>
            <person name="Davidson B."/>
            <person name="Di Gregorio A."/>
            <person name="Gelpke M."/>
            <person name="Goodstein D.M."/>
            <person name="Harafuji N."/>
            <person name="Hastings K.E."/>
            <person name="Ho I."/>
            <person name="Hotta K."/>
            <person name="Huang W."/>
            <person name="Kawashima T."/>
            <person name="Lemaire P."/>
            <person name="Martinez D."/>
            <person name="Meinertzhagen I.A."/>
            <person name="Necula S."/>
            <person name="Nonaka M."/>
            <person name="Putnam N."/>
            <person name="Rash S."/>
            <person name="Saiga H."/>
            <person name="Satake M."/>
            <person name="Terry A."/>
            <person name="Yamada L."/>
            <person name="Wang H.G."/>
            <person name="Awazu S."/>
            <person name="Azumi K."/>
            <person name="Boore J."/>
            <person name="Branno M."/>
            <person name="Chin-Bow S."/>
            <person name="DeSantis R."/>
            <person name="Doyle S."/>
            <person name="Francino P."/>
            <person name="Keys D.N."/>
            <person name="Haga S."/>
            <person name="Hayashi H."/>
            <person name="Hino K."/>
            <person name="Imai K.S."/>
            <person name="Inaba K."/>
            <person name="Kano S."/>
            <person name="Kobayashi K."/>
            <person name="Kobayashi M."/>
            <person name="Lee B.I."/>
            <person name="Makabe K.W."/>
            <person name="Manohar C."/>
            <person name="Matassi G."/>
            <person name="Medina M."/>
            <person name="Mochizuki Y."/>
            <person name="Mount S."/>
            <person name="Morishita T."/>
            <person name="Miura S."/>
            <person name="Nakayama A."/>
            <person name="Nishizaka S."/>
            <person name="Nomoto H."/>
            <person name="Ohta F."/>
            <person name="Oishi K."/>
            <person name="Rigoutsos I."/>
            <person name="Sano M."/>
            <person name="Sasaki A."/>
            <person name="Sasakura Y."/>
            <person name="Shoguchi E."/>
            <person name="Shin-i T."/>
            <person name="Spagnuolo A."/>
            <person name="Stainier D."/>
            <person name="Suzuki M.M."/>
            <person name="Tassy O."/>
            <person name="Takatori N."/>
            <person name="Tokuoka M."/>
            <person name="Yagi K."/>
            <person name="Yoshizaki F."/>
            <person name="Wada S."/>
            <person name="Zhang C."/>
            <person name="Hyatt P.D."/>
            <person name="Larimer F."/>
            <person name="Detter C."/>
            <person name="Doggett N."/>
            <person name="Glavina T."/>
            <person name="Hawkins T."/>
            <person name="Richardson P."/>
            <person name="Lucas S."/>
            <person name="Kohara Y."/>
            <person name="Levine M."/>
            <person name="Satoh N."/>
            <person name="Rokhsar D.S."/>
        </authorList>
    </citation>
    <scope>NUCLEOTIDE SEQUENCE [LARGE SCALE GENOMIC DNA]</scope>
</reference>
<keyword evidence="9 11" id="KW-0539">Nucleus</keyword>
<dbReference type="STRING" id="7719.ENSCINP00000033009"/>
<evidence type="ECO:0000256" key="1">
    <source>
        <dbReference type="ARBA" id="ARBA00004123"/>
    </source>
</evidence>
<dbReference type="InterPro" id="IPR003593">
    <property type="entry name" value="AAA+_ATPase"/>
</dbReference>
<evidence type="ECO:0000313" key="14">
    <source>
        <dbReference type="Proteomes" id="UP000008144"/>
    </source>
</evidence>
<dbReference type="GeneTree" id="ENSGT00940000159095"/>
<reference evidence="13" key="3">
    <citation type="submission" date="2025-08" db="UniProtKB">
        <authorList>
            <consortium name="Ensembl"/>
        </authorList>
    </citation>
    <scope>IDENTIFICATION</scope>
</reference>
<comment type="subcellular location">
    <subcellularLocation>
        <location evidence="1 11">Nucleus</location>
    </subcellularLocation>
</comment>
<keyword evidence="6" id="KW-0238">DNA-binding</keyword>